<dbReference type="AlphaFoldDB" id="A0A3A8EDM0"/>
<evidence type="ECO:0000259" key="2">
    <source>
        <dbReference type="Pfam" id="PF00534"/>
    </source>
</evidence>
<dbReference type="RefSeq" id="WP_120402339.1">
    <property type="nucleotide sequence ID" value="NZ_RAXV01000014.1"/>
</dbReference>
<keyword evidence="1" id="KW-1133">Transmembrane helix</keyword>
<feature type="domain" description="Glycosyl transferase family 1" evidence="2">
    <location>
        <begin position="184"/>
        <end position="361"/>
    </location>
</feature>
<keyword evidence="1" id="KW-0812">Transmembrane</keyword>
<keyword evidence="4" id="KW-0808">Transferase</keyword>
<feature type="transmembrane region" description="Helical" evidence="1">
    <location>
        <begin position="85"/>
        <end position="104"/>
    </location>
</feature>
<proteinExistence type="predicted"/>
<dbReference type="GO" id="GO:0016757">
    <property type="term" value="F:glycosyltransferase activity"/>
    <property type="evidence" value="ECO:0007669"/>
    <property type="project" value="InterPro"/>
</dbReference>
<sequence length="377" mass="42385">MTTKKILMITRNLPPLIGGMERLNWHIADELSQQNEVLLLSHIEAKKQAPTQCKFYGVALNPLPIFLIFAFFKAFFICLSQKPDVIFAGSGLTAPIVVFWAKVFRKKSIIYLHGLDISNNSHAYQKIWIPFIRSADSIICNSTPTKQLALNKGIKDSKISIIHPGVNFPPKEKNEDLTKKLKDKFSLHNKKILLSVGRLTERKGLLEFIQNCLPQIVQVSPNTILLIIGDTANNALNNKFQNKEDLLKAAKKINIDQHIIFTGAVDEETLIQFYYMATIHVFPVKHIPNDPEGFGMVAIEAASYGLPTIAFATGGIIDAIKNQESGFLIRSQNYPEFTACAIQILNNPSIIQTEPCKNFAKKFAWHNLAEKFKKVLN</sequence>
<keyword evidence="5" id="KW-1185">Reference proteome</keyword>
<name>A0A3A8EDM0_9GAMM</name>
<feature type="transmembrane region" description="Helical" evidence="1">
    <location>
        <begin position="55"/>
        <end position="79"/>
    </location>
</feature>
<dbReference type="EMBL" id="RAXV01000014">
    <property type="protein sequence ID" value="RKG31606.1"/>
    <property type="molecule type" value="Genomic_DNA"/>
</dbReference>
<evidence type="ECO:0000313" key="5">
    <source>
        <dbReference type="Proteomes" id="UP000282388"/>
    </source>
</evidence>
<evidence type="ECO:0000313" key="4">
    <source>
        <dbReference type="EMBL" id="RKG31606.1"/>
    </source>
</evidence>
<dbReference type="InterPro" id="IPR001296">
    <property type="entry name" value="Glyco_trans_1"/>
</dbReference>
<protein>
    <submittedName>
        <fullName evidence="4">Glycosyltransferase family 1 protein</fullName>
    </submittedName>
</protein>
<gene>
    <name evidence="4" type="ORF">D7V32_07870</name>
</gene>
<evidence type="ECO:0000256" key="1">
    <source>
        <dbReference type="SAM" id="Phobius"/>
    </source>
</evidence>
<dbReference type="OrthoDB" id="4611853at2"/>
<comment type="caution">
    <text evidence="4">The sequence shown here is derived from an EMBL/GenBank/DDBJ whole genome shotgun (WGS) entry which is preliminary data.</text>
</comment>
<dbReference type="InterPro" id="IPR028098">
    <property type="entry name" value="Glyco_trans_4-like_N"/>
</dbReference>
<organism evidence="4 5">
    <name type="scientific">Acinetobacter tianfuensis</name>
    <dbReference type="NCBI Taxonomy" id="2419603"/>
    <lineage>
        <taxon>Bacteria</taxon>
        <taxon>Pseudomonadati</taxon>
        <taxon>Pseudomonadota</taxon>
        <taxon>Gammaproteobacteria</taxon>
        <taxon>Moraxellales</taxon>
        <taxon>Moraxellaceae</taxon>
        <taxon>Acinetobacter</taxon>
    </lineage>
</organism>
<keyword evidence="1" id="KW-0472">Membrane</keyword>
<evidence type="ECO:0000259" key="3">
    <source>
        <dbReference type="Pfam" id="PF13439"/>
    </source>
</evidence>
<dbReference type="Pfam" id="PF13439">
    <property type="entry name" value="Glyco_transf_4"/>
    <property type="match status" value="1"/>
</dbReference>
<dbReference type="Pfam" id="PF00534">
    <property type="entry name" value="Glycos_transf_1"/>
    <property type="match status" value="1"/>
</dbReference>
<reference evidence="4 5" key="1">
    <citation type="submission" date="2018-09" db="EMBL/GenBank/DDBJ databases">
        <title>The draft genome of Acinetobacter spp. strains.</title>
        <authorList>
            <person name="Qin J."/>
            <person name="Feng Y."/>
            <person name="Zong Z."/>
        </authorList>
    </citation>
    <scope>NUCLEOTIDE SEQUENCE [LARGE SCALE GENOMIC DNA]</scope>
    <source>
        <strain evidence="4 5">WCHAc060012</strain>
    </source>
</reference>
<dbReference type="PANTHER" id="PTHR45947">
    <property type="entry name" value="SULFOQUINOVOSYL TRANSFERASE SQD2"/>
    <property type="match status" value="1"/>
</dbReference>
<dbReference type="PANTHER" id="PTHR45947:SF3">
    <property type="entry name" value="SULFOQUINOVOSYL TRANSFERASE SQD2"/>
    <property type="match status" value="1"/>
</dbReference>
<dbReference type="Gene3D" id="3.40.50.2000">
    <property type="entry name" value="Glycogen Phosphorylase B"/>
    <property type="match status" value="2"/>
</dbReference>
<dbReference type="InterPro" id="IPR050194">
    <property type="entry name" value="Glycosyltransferase_grp1"/>
</dbReference>
<accession>A0A3A8EDM0</accession>
<dbReference type="SUPFAM" id="SSF53756">
    <property type="entry name" value="UDP-Glycosyltransferase/glycogen phosphorylase"/>
    <property type="match status" value="1"/>
</dbReference>
<dbReference type="CDD" id="cd03801">
    <property type="entry name" value="GT4_PimA-like"/>
    <property type="match status" value="1"/>
</dbReference>
<dbReference type="Proteomes" id="UP000282388">
    <property type="component" value="Unassembled WGS sequence"/>
</dbReference>
<feature type="domain" description="Glycosyltransferase subfamily 4-like N-terminal" evidence="3">
    <location>
        <begin position="17"/>
        <end position="167"/>
    </location>
</feature>